<keyword evidence="5" id="KW-0472">Membrane</keyword>
<evidence type="ECO:0000256" key="6">
    <source>
        <dbReference type="ARBA" id="ARBA00023315"/>
    </source>
</evidence>
<dbReference type="GO" id="GO:0016746">
    <property type="term" value="F:acyltransferase activity"/>
    <property type="evidence" value="ECO:0007669"/>
    <property type="project" value="UniProtKB-KW"/>
</dbReference>
<protein>
    <submittedName>
        <fullName evidence="7">Lipid A biosynthesis acyltransferase</fullName>
    </submittedName>
</protein>
<comment type="subcellular location">
    <subcellularLocation>
        <location evidence="1">Cell inner membrane</location>
    </subcellularLocation>
</comment>
<keyword evidence="4 7" id="KW-0808">Transferase</keyword>
<proteinExistence type="predicted"/>
<dbReference type="CDD" id="cd07984">
    <property type="entry name" value="LPLAT_LABLAT-like"/>
    <property type="match status" value="1"/>
</dbReference>
<dbReference type="OrthoDB" id="9803456at2"/>
<dbReference type="PANTHER" id="PTHR30606:SF9">
    <property type="entry name" value="LIPID A BIOSYNTHESIS LAUROYLTRANSFERASE"/>
    <property type="match status" value="1"/>
</dbReference>
<dbReference type="PANTHER" id="PTHR30606">
    <property type="entry name" value="LIPID A BIOSYNTHESIS LAUROYL ACYLTRANSFERASE"/>
    <property type="match status" value="1"/>
</dbReference>
<keyword evidence="6 7" id="KW-0012">Acyltransferase</keyword>
<evidence type="ECO:0000313" key="7">
    <source>
        <dbReference type="EMBL" id="SPP99601.1"/>
    </source>
</evidence>
<evidence type="ECO:0000256" key="5">
    <source>
        <dbReference type="ARBA" id="ARBA00023136"/>
    </source>
</evidence>
<evidence type="ECO:0000256" key="4">
    <source>
        <dbReference type="ARBA" id="ARBA00022679"/>
    </source>
</evidence>
<dbReference type="PIRSF" id="PIRSF026649">
    <property type="entry name" value="MsbB"/>
    <property type="match status" value="1"/>
</dbReference>
<evidence type="ECO:0000256" key="3">
    <source>
        <dbReference type="ARBA" id="ARBA00022519"/>
    </source>
</evidence>
<evidence type="ECO:0000256" key="2">
    <source>
        <dbReference type="ARBA" id="ARBA00022475"/>
    </source>
</evidence>
<reference evidence="8" key="1">
    <citation type="submission" date="2018-03" db="EMBL/GenBank/DDBJ databases">
        <authorList>
            <person name="Zecchin S."/>
        </authorList>
    </citation>
    <scope>NUCLEOTIDE SEQUENCE [LARGE SCALE GENOMIC DNA]</scope>
</reference>
<dbReference type="AlphaFoldDB" id="A0A2U3QDU0"/>
<dbReference type="Proteomes" id="UP000245125">
    <property type="component" value="Unassembled WGS sequence"/>
</dbReference>
<evidence type="ECO:0000256" key="1">
    <source>
        <dbReference type="ARBA" id="ARBA00004533"/>
    </source>
</evidence>
<sequence>MKKVCWLVQFLLIVLVTLPIALLPHRLAIKFGEYLGDILYFCWGSRRKIAIENLRAAVSRNALTISETPEKVIRQNFRNLGKSFAEVVKIYFGLGDRIIRNVKIRGVEYFARASMKGKGVLLITGHCGNWELNALAAAANVTRLNIVARPIDNPYLNGLVERTRSKYSNKVIYKKGALKKILSALSKNETVAILMDQSVVSAEGVVADFLGKKDYTMKTPAVIAMKTGAPVVPAFIRRDGDSHIIEAGEEVDLDRSEVNEKTVYENTVKLSRCVEEYIKHNPAEWLWIHRRWKRIKDSQQVIEKSEQ</sequence>
<dbReference type="GO" id="GO:0009247">
    <property type="term" value="P:glycolipid biosynthetic process"/>
    <property type="evidence" value="ECO:0007669"/>
    <property type="project" value="UniProtKB-ARBA"/>
</dbReference>
<evidence type="ECO:0000313" key="8">
    <source>
        <dbReference type="Proteomes" id="UP000245125"/>
    </source>
</evidence>
<dbReference type="GO" id="GO:0005886">
    <property type="term" value="C:plasma membrane"/>
    <property type="evidence" value="ECO:0007669"/>
    <property type="project" value="UniProtKB-SubCell"/>
</dbReference>
<keyword evidence="2" id="KW-1003">Cell membrane</keyword>
<organism evidence="7 8">
    <name type="scientific">Candidatus Sulfobium mesophilum</name>
    <dbReference type="NCBI Taxonomy" id="2016548"/>
    <lineage>
        <taxon>Bacteria</taxon>
        <taxon>Pseudomonadati</taxon>
        <taxon>Nitrospirota</taxon>
        <taxon>Nitrospiria</taxon>
        <taxon>Nitrospirales</taxon>
        <taxon>Nitrospiraceae</taxon>
        <taxon>Candidatus Sulfobium</taxon>
    </lineage>
</organism>
<keyword evidence="8" id="KW-1185">Reference proteome</keyword>
<name>A0A2U3QDU0_9BACT</name>
<gene>
    <name evidence="7" type="ORF">NBG4_100041</name>
</gene>
<keyword evidence="3" id="KW-0997">Cell inner membrane</keyword>
<dbReference type="EMBL" id="OUUY01000002">
    <property type="protein sequence ID" value="SPP99601.1"/>
    <property type="molecule type" value="Genomic_DNA"/>
</dbReference>
<accession>A0A2U3QDU0</accession>
<dbReference type="InterPro" id="IPR004960">
    <property type="entry name" value="LipA_acyltrans"/>
</dbReference>
<dbReference type="Pfam" id="PF03279">
    <property type="entry name" value="Lip_A_acyltrans"/>
    <property type="match status" value="1"/>
</dbReference>